<evidence type="ECO:0000313" key="2">
    <source>
        <dbReference type="EMBL" id="RVX19933.1"/>
    </source>
</evidence>
<sequence length="528" mass="60769">MGKLPVLVPYMPTENPRLRDTAYEVALVALATSPSFHKDLLSTVKSWPPVIYSALPVISAIEPQLNTSSMTDTLKEALAEFYVIDTQYEKAFALYADVRKQGEASIRSSDSLEQFDFIFAYSILLLFPAYETDIFDFIEKHNLHDAIREKPSLYSGDVPLQVVQLMMLDCKRAVPLLILHRDFITPSEVVSQLLDASKKCDSRYFLHLYLHALFEVSQHAGKDFHDMQVYSKPLLSFLISCDYYRLLKFELVVLLMKVWVSTMNSAFLIDDLEELALEFGCKVGVLLSSYLDLLLGAPFKFVLAWDGVIWKRWRARLRLELWGGGALERKPHLVKWTNVCLGKRKSGLGLGMDEGFDFRRTSGLVTSCYVIYSLLFLLLMILRRLEWKMFKTGRKKEVVGPCFSRLLNDWEVDLVEWFLLSLHRKRVSSKAEDKVIWIRSKNGRFFVKALYIALELGCTTLFPACVIWNSWVSLKWVFPYSIRGTLLDMTVISFLGFGKSPRGRVLQRGAALLTFWILWLERNGKIPR</sequence>
<evidence type="ECO:0000256" key="1">
    <source>
        <dbReference type="SAM" id="Phobius"/>
    </source>
</evidence>
<dbReference type="Pfam" id="PF23556">
    <property type="entry name" value="TPR_Vps41"/>
    <property type="match status" value="2"/>
</dbReference>
<protein>
    <submittedName>
        <fullName evidence="2">Vacuolar protein sorting-associated protein 41-like</fullName>
    </submittedName>
</protein>
<feature type="transmembrane region" description="Helical" evidence="1">
    <location>
        <begin position="449"/>
        <end position="471"/>
    </location>
</feature>
<dbReference type="PANTHER" id="PTHR12616">
    <property type="entry name" value="VACUOLAR PROTEIN SORTING VPS41"/>
    <property type="match status" value="1"/>
</dbReference>
<evidence type="ECO:0000313" key="3">
    <source>
        <dbReference type="Proteomes" id="UP000288805"/>
    </source>
</evidence>
<feature type="transmembrane region" description="Helical" evidence="1">
    <location>
        <begin position="369"/>
        <end position="385"/>
    </location>
</feature>
<name>A0A438KFE0_VITVI</name>
<reference evidence="2 3" key="1">
    <citation type="journal article" date="2018" name="PLoS Genet.">
        <title>Population sequencing reveals clonal diversity and ancestral inbreeding in the grapevine cultivar Chardonnay.</title>
        <authorList>
            <person name="Roach M.J."/>
            <person name="Johnson D.L."/>
            <person name="Bohlmann J."/>
            <person name="van Vuuren H.J."/>
            <person name="Jones S.J."/>
            <person name="Pretorius I.S."/>
            <person name="Schmidt S.A."/>
            <person name="Borneman A.R."/>
        </authorList>
    </citation>
    <scope>NUCLEOTIDE SEQUENCE [LARGE SCALE GENOMIC DNA]</scope>
    <source>
        <strain evidence="3">cv. Chardonnay</strain>
        <tissue evidence="2">Leaf</tissue>
    </source>
</reference>
<dbReference type="InterPro" id="IPR045111">
    <property type="entry name" value="Vps41/Vps8"/>
</dbReference>
<proteinExistence type="predicted"/>
<keyword evidence="1" id="KW-0812">Transmembrane</keyword>
<dbReference type="Proteomes" id="UP000288805">
    <property type="component" value="Unassembled WGS sequence"/>
</dbReference>
<gene>
    <name evidence="2" type="primary">VPS41_4</name>
    <name evidence="2" type="ORF">CK203_004744</name>
</gene>
<accession>A0A438KFE0</accession>
<dbReference type="GO" id="GO:0006623">
    <property type="term" value="P:protein targeting to vacuole"/>
    <property type="evidence" value="ECO:0007669"/>
    <property type="project" value="InterPro"/>
</dbReference>
<dbReference type="PANTHER" id="PTHR12616:SF1">
    <property type="entry name" value="VACUOLAR PROTEIN SORTING-ASSOCIATED PROTEIN 41 HOMOLOG"/>
    <property type="match status" value="1"/>
</dbReference>
<organism evidence="2 3">
    <name type="scientific">Vitis vinifera</name>
    <name type="common">Grape</name>
    <dbReference type="NCBI Taxonomy" id="29760"/>
    <lineage>
        <taxon>Eukaryota</taxon>
        <taxon>Viridiplantae</taxon>
        <taxon>Streptophyta</taxon>
        <taxon>Embryophyta</taxon>
        <taxon>Tracheophyta</taxon>
        <taxon>Spermatophyta</taxon>
        <taxon>Magnoliopsida</taxon>
        <taxon>eudicotyledons</taxon>
        <taxon>Gunneridae</taxon>
        <taxon>Pentapetalae</taxon>
        <taxon>rosids</taxon>
        <taxon>Vitales</taxon>
        <taxon>Vitaceae</taxon>
        <taxon>Viteae</taxon>
        <taxon>Vitis</taxon>
    </lineage>
</organism>
<feature type="transmembrane region" description="Helical" evidence="1">
    <location>
        <begin position="477"/>
        <end position="498"/>
    </location>
</feature>
<dbReference type="EMBL" id="QGNW01000007">
    <property type="protein sequence ID" value="RVX19933.1"/>
    <property type="molecule type" value="Genomic_DNA"/>
</dbReference>
<keyword evidence="1" id="KW-0472">Membrane</keyword>
<dbReference type="AlphaFoldDB" id="A0A438KFE0"/>
<comment type="caution">
    <text evidence="2">The sequence shown here is derived from an EMBL/GenBank/DDBJ whole genome shotgun (WGS) entry which is preliminary data.</text>
</comment>
<keyword evidence="1" id="KW-1133">Transmembrane helix</keyword>